<keyword evidence="2" id="KW-0472">Membrane</keyword>
<dbReference type="AlphaFoldDB" id="A0A811N187"/>
<dbReference type="InterPro" id="IPR040411">
    <property type="entry name" value="At5g23160-like"/>
</dbReference>
<keyword evidence="4" id="KW-1185">Reference proteome</keyword>
<keyword evidence="2" id="KW-1133">Transmembrane helix</keyword>
<dbReference type="EMBL" id="CAJGYO010000003">
    <property type="protein sequence ID" value="CAD6217667.1"/>
    <property type="molecule type" value="Genomic_DNA"/>
</dbReference>
<dbReference type="OrthoDB" id="695412at2759"/>
<comment type="caution">
    <text evidence="3">The sequence shown here is derived from an EMBL/GenBank/DDBJ whole genome shotgun (WGS) entry which is preliminary data.</text>
</comment>
<keyword evidence="2" id="KW-0812">Transmembrane</keyword>
<dbReference type="PANTHER" id="PTHR34379:SF6">
    <property type="entry name" value="PROTEIN 3F"/>
    <property type="match status" value="1"/>
</dbReference>
<reference evidence="3" key="1">
    <citation type="submission" date="2020-10" db="EMBL/GenBank/DDBJ databases">
        <authorList>
            <person name="Han B."/>
            <person name="Lu T."/>
            <person name="Zhao Q."/>
            <person name="Huang X."/>
            <person name="Zhao Y."/>
        </authorList>
    </citation>
    <scope>NUCLEOTIDE SEQUENCE</scope>
</reference>
<evidence type="ECO:0000313" key="3">
    <source>
        <dbReference type="EMBL" id="CAD6217667.1"/>
    </source>
</evidence>
<gene>
    <name evidence="3" type="ORF">NCGR_LOCUS11637</name>
</gene>
<feature type="region of interest" description="Disordered" evidence="1">
    <location>
        <begin position="46"/>
        <end position="68"/>
    </location>
</feature>
<proteinExistence type="predicted"/>
<dbReference type="Proteomes" id="UP000604825">
    <property type="component" value="Unassembled WGS sequence"/>
</dbReference>
<dbReference type="PANTHER" id="PTHR34379">
    <property type="entry name" value="OS07G0553800 PROTEIN"/>
    <property type="match status" value="1"/>
</dbReference>
<organism evidence="3 4">
    <name type="scientific">Miscanthus lutarioriparius</name>
    <dbReference type="NCBI Taxonomy" id="422564"/>
    <lineage>
        <taxon>Eukaryota</taxon>
        <taxon>Viridiplantae</taxon>
        <taxon>Streptophyta</taxon>
        <taxon>Embryophyta</taxon>
        <taxon>Tracheophyta</taxon>
        <taxon>Spermatophyta</taxon>
        <taxon>Magnoliopsida</taxon>
        <taxon>Liliopsida</taxon>
        <taxon>Poales</taxon>
        <taxon>Poaceae</taxon>
        <taxon>PACMAD clade</taxon>
        <taxon>Panicoideae</taxon>
        <taxon>Andropogonodae</taxon>
        <taxon>Andropogoneae</taxon>
        <taxon>Saccharinae</taxon>
        <taxon>Miscanthus</taxon>
    </lineage>
</organism>
<evidence type="ECO:0000256" key="2">
    <source>
        <dbReference type="SAM" id="Phobius"/>
    </source>
</evidence>
<accession>A0A811N187</accession>
<evidence type="ECO:0000256" key="1">
    <source>
        <dbReference type="SAM" id="MobiDB-lite"/>
    </source>
</evidence>
<protein>
    <submittedName>
        <fullName evidence="3">Uncharacterized protein</fullName>
    </submittedName>
</protein>
<feature type="region of interest" description="Disordered" evidence="1">
    <location>
        <begin position="98"/>
        <end position="144"/>
    </location>
</feature>
<sequence length="232" mass="24240">MKLFMCFGGAAAAAAVIDDEAAEVASRHLQGQRRGRQSLSFRRKFLPGYKGGNEKKPSAAQPLAESKKRGMDADADVVYGVSRASSVASSALLSSASSLDSDTSSASSASSRSSTASSSPSVSGVLYPPPVKRQADSNKMPASSSPAAGAAAVVLCLLMVVFCGRVGATLLTSTALYLFPRRWPARTTRKEKRGAVDSLECDAAASASEDEEVETAKRKVVMEGSLVRNRNK</sequence>
<feature type="compositionally biased region" description="Low complexity" evidence="1">
    <location>
        <begin position="98"/>
        <end position="126"/>
    </location>
</feature>
<feature type="transmembrane region" description="Helical" evidence="2">
    <location>
        <begin position="147"/>
        <end position="179"/>
    </location>
</feature>
<name>A0A811N187_9POAL</name>
<evidence type="ECO:0000313" key="4">
    <source>
        <dbReference type="Proteomes" id="UP000604825"/>
    </source>
</evidence>